<keyword evidence="4" id="KW-0012">Acyltransferase</keyword>
<dbReference type="PANTHER" id="PTHR23028">
    <property type="entry name" value="ACETYLTRANSFERASE"/>
    <property type="match status" value="1"/>
</dbReference>
<feature type="transmembrane region" description="Helical" evidence="2">
    <location>
        <begin position="289"/>
        <end position="309"/>
    </location>
</feature>
<feature type="domain" description="Acyltransferase 3" evidence="3">
    <location>
        <begin position="42"/>
        <end position="373"/>
    </location>
</feature>
<keyword evidence="4" id="KW-0808">Transferase</keyword>
<keyword evidence="2" id="KW-1133">Transmembrane helix</keyword>
<dbReference type="PANTHER" id="PTHR23028:SF131">
    <property type="entry name" value="BLR2367 PROTEIN"/>
    <property type="match status" value="1"/>
</dbReference>
<sequence length="436" mass="47530">MTDIADRAEPAVAPVLVPDGAAAGPAPGPTARTPGGSGRKLSWDVLRVAFVLLVILYHSTFIGPLVYHDILPKNFVFPHQVGASLLLVLSAYFVAATVRRGGARRGGTARWWWGKLARLMPAFFVATVNAWLFLRYLAPDGWYYPGKKDLVANLLMLWHWDASWGFVDGSYWTIPLQLMAFCLAAVMWRGPLGRGVALRVVMWAALIIPALQWHFLATGGGGAVYALFANGLGVFRWHLFVAGIAVWMVSTGRLRLWHFVAIEVVAVAEHALQSSMLDPVAGWGTDWDAVVGIALGLVAMTAAAVGPDWDRWIPAVGRRAITWLAGISYGVFLTHQTIGYVVMRRVQELGVGPTLQTVVMILTGVFAGWLLTRLVERPLHQALMRWWDRVPARYGRVEAAPLATVPIASPVTVTTPMSASSGVTRPIPSSSRVTRS</sequence>
<dbReference type="Pfam" id="PF01757">
    <property type="entry name" value="Acyl_transf_3"/>
    <property type="match status" value="1"/>
</dbReference>
<evidence type="ECO:0000256" key="2">
    <source>
        <dbReference type="SAM" id="Phobius"/>
    </source>
</evidence>
<protein>
    <submittedName>
        <fullName evidence="4">Acyltransferase</fullName>
    </submittedName>
</protein>
<evidence type="ECO:0000313" key="4">
    <source>
        <dbReference type="EMBL" id="MCD2192693.1"/>
    </source>
</evidence>
<evidence type="ECO:0000256" key="1">
    <source>
        <dbReference type="SAM" id="MobiDB-lite"/>
    </source>
</evidence>
<reference evidence="4 5" key="1">
    <citation type="submission" date="2021-11" db="EMBL/GenBank/DDBJ databases">
        <title>Draft genome sequence of Actinomycetospora sp. SF1 isolated from the rhizosphere soil.</title>
        <authorList>
            <person name="Duangmal K."/>
            <person name="Chantavorakit T."/>
        </authorList>
    </citation>
    <scope>NUCLEOTIDE SEQUENCE [LARGE SCALE GENOMIC DNA]</scope>
    <source>
        <strain evidence="4 5">TBRC 5722</strain>
    </source>
</reference>
<dbReference type="GO" id="GO:0016746">
    <property type="term" value="F:acyltransferase activity"/>
    <property type="evidence" value="ECO:0007669"/>
    <property type="project" value="UniProtKB-KW"/>
</dbReference>
<feature type="compositionally biased region" description="Low complexity" evidence="1">
    <location>
        <begin position="17"/>
        <end position="34"/>
    </location>
</feature>
<dbReference type="Proteomes" id="UP001199469">
    <property type="component" value="Unassembled WGS sequence"/>
</dbReference>
<feature type="transmembrane region" description="Helical" evidence="2">
    <location>
        <begin position="355"/>
        <end position="375"/>
    </location>
</feature>
<feature type="transmembrane region" description="Helical" evidence="2">
    <location>
        <begin position="200"/>
        <end position="217"/>
    </location>
</feature>
<gene>
    <name evidence="4" type="ORF">LQ327_04730</name>
</gene>
<feature type="transmembrane region" description="Helical" evidence="2">
    <location>
        <begin position="79"/>
        <end position="98"/>
    </location>
</feature>
<evidence type="ECO:0000313" key="5">
    <source>
        <dbReference type="Proteomes" id="UP001199469"/>
    </source>
</evidence>
<dbReference type="InterPro" id="IPR002656">
    <property type="entry name" value="Acyl_transf_3_dom"/>
</dbReference>
<accession>A0ABS8P382</accession>
<organism evidence="4 5">
    <name type="scientific">Actinomycetospora endophytica</name>
    <dbReference type="NCBI Taxonomy" id="2291215"/>
    <lineage>
        <taxon>Bacteria</taxon>
        <taxon>Bacillati</taxon>
        <taxon>Actinomycetota</taxon>
        <taxon>Actinomycetes</taxon>
        <taxon>Pseudonocardiales</taxon>
        <taxon>Pseudonocardiaceae</taxon>
        <taxon>Actinomycetospora</taxon>
    </lineage>
</organism>
<dbReference type="EMBL" id="JAJNDB010000001">
    <property type="protein sequence ID" value="MCD2192693.1"/>
    <property type="molecule type" value="Genomic_DNA"/>
</dbReference>
<keyword evidence="5" id="KW-1185">Reference proteome</keyword>
<feature type="transmembrane region" description="Helical" evidence="2">
    <location>
        <begin position="223"/>
        <end position="249"/>
    </location>
</feature>
<dbReference type="InterPro" id="IPR050879">
    <property type="entry name" value="Acyltransferase_3"/>
</dbReference>
<feature type="transmembrane region" description="Helical" evidence="2">
    <location>
        <begin position="45"/>
        <end position="67"/>
    </location>
</feature>
<comment type="caution">
    <text evidence="4">The sequence shown here is derived from an EMBL/GenBank/DDBJ whole genome shotgun (WGS) entry which is preliminary data.</text>
</comment>
<feature type="transmembrane region" description="Helical" evidence="2">
    <location>
        <begin position="321"/>
        <end position="343"/>
    </location>
</feature>
<keyword evidence="2" id="KW-0812">Transmembrane</keyword>
<feature type="transmembrane region" description="Helical" evidence="2">
    <location>
        <begin position="169"/>
        <end position="188"/>
    </location>
</feature>
<keyword evidence="2" id="KW-0472">Membrane</keyword>
<name>A0ABS8P382_9PSEU</name>
<feature type="region of interest" description="Disordered" evidence="1">
    <location>
        <begin position="416"/>
        <end position="436"/>
    </location>
</feature>
<proteinExistence type="predicted"/>
<feature type="transmembrane region" description="Helical" evidence="2">
    <location>
        <begin position="119"/>
        <end position="138"/>
    </location>
</feature>
<feature type="region of interest" description="Disordered" evidence="1">
    <location>
        <begin position="17"/>
        <end position="38"/>
    </location>
</feature>
<evidence type="ECO:0000259" key="3">
    <source>
        <dbReference type="Pfam" id="PF01757"/>
    </source>
</evidence>